<keyword evidence="5 10" id="KW-0560">Oxidoreductase</keyword>
<evidence type="ECO:0000259" key="11">
    <source>
        <dbReference type="Pfam" id="PF00676"/>
    </source>
</evidence>
<dbReference type="STRING" id="1830138.SAMN05443507_1026"/>
<evidence type="ECO:0000256" key="10">
    <source>
        <dbReference type="RuleBase" id="RU366007"/>
    </source>
</evidence>
<gene>
    <name evidence="12" type="ORF">SAMN05443507_1026</name>
</gene>
<evidence type="ECO:0000256" key="9">
    <source>
        <dbReference type="ARBA" id="ARBA00051231"/>
    </source>
</evidence>
<dbReference type="GO" id="GO:0004739">
    <property type="term" value="F:pyruvate dehydrogenase (acetyl-transferring) activity"/>
    <property type="evidence" value="ECO:0007669"/>
    <property type="project" value="UniProtKB-UniRule"/>
</dbReference>
<dbReference type="PANTHER" id="PTHR43380">
    <property type="entry name" value="2-OXOISOVALERATE DEHYDROGENASE SUBUNIT ALPHA, MITOCHONDRIAL"/>
    <property type="match status" value="1"/>
</dbReference>
<comment type="cofactor">
    <cofactor evidence="1 10">
        <name>thiamine diphosphate</name>
        <dbReference type="ChEBI" id="CHEBI:58937"/>
    </cofactor>
</comment>
<evidence type="ECO:0000256" key="6">
    <source>
        <dbReference type="ARBA" id="ARBA00023052"/>
    </source>
</evidence>
<evidence type="ECO:0000256" key="7">
    <source>
        <dbReference type="ARBA" id="ARBA00023317"/>
    </source>
</evidence>
<keyword evidence="13" id="KW-1185">Reference proteome</keyword>
<evidence type="ECO:0000256" key="2">
    <source>
        <dbReference type="ARBA" id="ARBA00011870"/>
    </source>
</evidence>
<dbReference type="Gene3D" id="3.40.50.970">
    <property type="match status" value="1"/>
</dbReference>
<dbReference type="SUPFAM" id="SSF52518">
    <property type="entry name" value="Thiamin diphosphate-binding fold (THDP-binding)"/>
    <property type="match status" value="1"/>
</dbReference>
<protein>
    <recommendedName>
        <fullName evidence="4 10">Pyruvate dehydrogenase E1 component subunit alpha</fullName>
        <ecNumber evidence="3 10">1.2.4.1</ecNumber>
    </recommendedName>
</protein>
<proteinExistence type="predicted"/>
<dbReference type="GO" id="GO:0009083">
    <property type="term" value="P:branched-chain amino acid catabolic process"/>
    <property type="evidence" value="ECO:0007669"/>
    <property type="project" value="TreeGrafter"/>
</dbReference>
<dbReference type="CDD" id="cd02000">
    <property type="entry name" value="TPP_E1_PDC_ADC_BCADC"/>
    <property type="match status" value="1"/>
</dbReference>
<dbReference type="EMBL" id="FRAF01000002">
    <property type="protein sequence ID" value="SHJ62156.1"/>
    <property type="molecule type" value="Genomic_DNA"/>
</dbReference>
<evidence type="ECO:0000256" key="4">
    <source>
        <dbReference type="ARBA" id="ARBA00014159"/>
    </source>
</evidence>
<keyword evidence="6 10" id="KW-0786">Thiamine pyrophosphate</keyword>
<organism evidence="12 13">
    <name type="scientific">Alicyclobacillus tolerans</name>
    <dbReference type="NCBI Taxonomy" id="90970"/>
    <lineage>
        <taxon>Bacteria</taxon>
        <taxon>Bacillati</taxon>
        <taxon>Bacillota</taxon>
        <taxon>Bacilli</taxon>
        <taxon>Bacillales</taxon>
        <taxon>Alicyclobacillaceae</taxon>
        <taxon>Alicyclobacillus</taxon>
    </lineage>
</organism>
<evidence type="ECO:0000313" key="12">
    <source>
        <dbReference type="EMBL" id="SHJ62156.1"/>
    </source>
</evidence>
<dbReference type="InterPro" id="IPR029061">
    <property type="entry name" value="THDP-binding"/>
</dbReference>
<dbReference type="PANTHER" id="PTHR43380:SF1">
    <property type="entry name" value="2-OXOISOVALERATE DEHYDROGENASE SUBUNIT ALPHA, MITOCHONDRIAL"/>
    <property type="match status" value="1"/>
</dbReference>
<dbReference type="InterPro" id="IPR001017">
    <property type="entry name" value="DH_E1"/>
</dbReference>
<comment type="function">
    <text evidence="8 10">The pyruvate dehydrogenase complex catalyzes the overall conversion of pyruvate to acetyl-CoA and CO(2). It contains multiple copies of three enzymatic components: pyruvate dehydrogenase (E1), dihydrolipoamide acetyltransferase (E2) and lipoamide dehydrogenase (E3).</text>
</comment>
<dbReference type="InterPro" id="IPR050771">
    <property type="entry name" value="Alpha-ketoacid_DH_E1_comp"/>
</dbReference>
<sequence length="370" mass="41069">MLAENELLQHPGFTSAAELTALPALRVVQPDGQANEELLSRVSDEELIAMYQQMLRVRLFDRKCIALQRQGKMGTYAPFEGQEAAQVASAVCLANKDWMFPTYRDHAAAMTRGLPMQTVYRYWMGQMDGFSVPDELNILPPCVPIATHLLHGVGAAWAARLRDEDTVSFCYFGDGATSEGDFHEALNFAGVFHLPVVFFCQNNGFAISVPFARQSASPTIAKRASAYGMDGIRVDGNDAVAVYLACQTAIHKARNGGGPTLIEAVTQRFGAHTTADDPTRYRDQAAMNEEWRRERDAVQRLRLLLTSKGLWDDNREEQWIAKVGNELVNAWEEAVAKPFSEPIEMFDHVYSKMPAHLEEQKKLLAGGGLA</sequence>
<dbReference type="EC" id="1.2.4.1" evidence="3 10"/>
<evidence type="ECO:0000256" key="3">
    <source>
        <dbReference type="ARBA" id="ARBA00012281"/>
    </source>
</evidence>
<feature type="domain" description="Dehydrogenase E1 component" evidence="11">
    <location>
        <begin position="52"/>
        <end position="342"/>
    </location>
</feature>
<reference evidence="13" key="1">
    <citation type="submission" date="2016-11" db="EMBL/GenBank/DDBJ databases">
        <authorList>
            <person name="Varghese N."/>
            <person name="Submissions S."/>
        </authorList>
    </citation>
    <scope>NUCLEOTIDE SEQUENCE [LARGE SCALE GENOMIC DNA]</scope>
    <source>
        <strain evidence="13">USBA-503</strain>
    </source>
</reference>
<dbReference type="InterPro" id="IPR017596">
    <property type="entry name" value="PdhA/BkdA"/>
</dbReference>
<evidence type="ECO:0000256" key="5">
    <source>
        <dbReference type="ARBA" id="ARBA00023002"/>
    </source>
</evidence>
<name>A0A1M6KTE0_9BACL</name>
<accession>A0A1M6KTE0</accession>
<dbReference type="Pfam" id="PF00676">
    <property type="entry name" value="E1_dh"/>
    <property type="match status" value="1"/>
</dbReference>
<dbReference type="NCBIfam" id="TIGR03181">
    <property type="entry name" value="PDH_E1_alph_x"/>
    <property type="match status" value="1"/>
</dbReference>
<comment type="catalytic activity">
    <reaction evidence="9 10">
        <text>N(6)-[(R)-lipoyl]-L-lysyl-[protein] + pyruvate + H(+) = N(6)-[(R)-S(8)-acetyldihydrolipoyl]-L-lysyl-[protein] + CO2</text>
        <dbReference type="Rhea" id="RHEA:19189"/>
        <dbReference type="Rhea" id="RHEA-COMP:10474"/>
        <dbReference type="Rhea" id="RHEA-COMP:10478"/>
        <dbReference type="ChEBI" id="CHEBI:15361"/>
        <dbReference type="ChEBI" id="CHEBI:15378"/>
        <dbReference type="ChEBI" id="CHEBI:16526"/>
        <dbReference type="ChEBI" id="CHEBI:83099"/>
        <dbReference type="ChEBI" id="CHEBI:83111"/>
        <dbReference type="EC" id="1.2.4.1"/>
    </reaction>
</comment>
<evidence type="ECO:0000313" key="13">
    <source>
        <dbReference type="Proteomes" id="UP000184016"/>
    </source>
</evidence>
<evidence type="ECO:0000256" key="1">
    <source>
        <dbReference type="ARBA" id="ARBA00001964"/>
    </source>
</evidence>
<keyword evidence="7 10" id="KW-0670">Pyruvate</keyword>
<dbReference type="Proteomes" id="UP000184016">
    <property type="component" value="Unassembled WGS sequence"/>
</dbReference>
<comment type="subunit">
    <text evidence="2 10">Heterodimer of an alpha and a beta chain.</text>
</comment>
<evidence type="ECO:0000256" key="8">
    <source>
        <dbReference type="ARBA" id="ARBA00025211"/>
    </source>
</evidence>
<dbReference type="AlphaFoldDB" id="A0A1M6KTE0"/>